<feature type="compositionally biased region" description="Polar residues" evidence="1">
    <location>
        <begin position="74"/>
        <end position="92"/>
    </location>
</feature>
<dbReference type="EMBL" id="CAJNNV010008430">
    <property type="protein sequence ID" value="CAE8596231.1"/>
    <property type="molecule type" value="Genomic_DNA"/>
</dbReference>
<feature type="compositionally biased region" description="Low complexity" evidence="1">
    <location>
        <begin position="184"/>
        <end position="198"/>
    </location>
</feature>
<feature type="compositionally biased region" description="Pro residues" evidence="1">
    <location>
        <begin position="93"/>
        <end position="103"/>
    </location>
</feature>
<evidence type="ECO:0000313" key="3">
    <source>
        <dbReference type="Proteomes" id="UP000654075"/>
    </source>
</evidence>
<gene>
    <name evidence="2" type="ORF">PGLA1383_LOCUS14697</name>
</gene>
<feature type="compositionally biased region" description="Low complexity" evidence="1">
    <location>
        <begin position="156"/>
        <end position="170"/>
    </location>
</feature>
<sequence length="204" mass="21038">MAGEISETDRTNVEAFQEAQPSLPAVSSPPKVAVELHGVEASRSLEAVRQTRSRPRPSTAVPATSGRHGHSIQRGAQQTSAAFQGEVTSRQPPASPTLAPPQRPASAGATVVQQKRFTLQNSRPTSAAAARTAQAEATLRLPLPPPVCGDAGCAQPSGPSRPSSAGASAREAVSGHSAMQVPLSSRSPSSVRRPASAVGLRRNH</sequence>
<dbReference type="AlphaFoldDB" id="A0A813EAW0"/>
<keyword evidence="3" id="KW-1185">Reference proteome</keyword>
<protein>
    <submittedName>
        <fullName evidence="2">Uncharacterized protein</fullName>
    </submittedName>
</protein>
<dbReference type="Proteomes" id="UP000654075">
    <property type="component" value="Unassembled WGS sequence"/>
</dbReference>
<feature type="region of interest" description="Disordered" evidence="1">
    <location>
        <begin position="1"/>
        <end position="204"/>
    </location>
</feature>
<feature type="compositionally biased region" description="Low complexity" evidence="1">
    <location>
        <begin position="125"/>
        <end position="138"/>
    </location>
</feature>
<feature type="compositionally biased region" description="Polar residues" evidence="1">
    <location>
        <begin position="111"/>
        <end position="124"/>
    </location>
</feature>
<evidence type="ECO:0000313" key="2">
    <source>
        <dbReference type="EMBL" id="CAE8596231.1"/>
    </source>
</evidence>
<organism evidence="2 3">
    <name type="scientific">Polarella glacialis</name>
    <name type="common">Dinoflagellate</name>
    <dbReference type="NCBI Taxonomy" id="89957"/>
    <lineage>
        <taxon>Eukaryota</taxon>
        <taxon>Sar</taxon>
        <taxon>Alveolata</taxon>
        <taxon>Dinophyceae</taxon>
        <taxon>Suessiales</taxon>
        <taxon>Suessiaceae</taxon>
        <taxon>Polarella</taxon>
    </lineage>
</organism>
<evidence type="ECO:0000256" key="1">
    <source>
        <dbReference type="SAM" id="MobiDB-lite"/>
    </source>
</evidence>
<comment type="caution">
    <text evidence="2">The sequence shown here is derived from an EMBL/GenBank/DDBJ whole genome shotgun (WGS) entry which is preliminary data.</text>
</comment>
<name>A0A813EAW0_POLGL</name>
<accession>A0A813EAW0</accession>
<proteinExistence type="predicted"/>
<reference evidence="2" key="1">
    <citation type="submission" date="2021-02" db="EMBL/GenBank/DDBJ databases">
        <authorList>
            <person name="Dougan E. K."/>
            <person name="Rhodes N."/>
            <person name="Thang M."/>
            <person name="Chan C."/>
        </authorList>
    </citation>
    <scope>NUCLEOTIDE SEQUENCE</scope>
</reference>